<dbReference type="Pfam" id="PF00583">
    <property type="entry name" value="Acetyltransf_1"/>
    <property type="match status" value="1"/>
</dbReference>
<reference evidence="2" key="1">
    <citation type="submission" date="2018-09" db="EMBL/GenBank/DDBJ databases">
        <authorList>
            <person name="Zhou D."/>
        </authorList>
    </citation>
    <scope>NUCLEOTIDE SEQUENCE</scope>
    <source>
        <strain evidence="2">2055</strain>
        <plasmid evidence="2">p2055-IMP</plasmid>
    </source>
</reference>
<dbReference type="NCBIfam" id="NF033078">
    <property type="entry name" value="AAC_6p_Ia_fam"/>
    <property type="match status" value="1"/>
</dbReference>
<dbReference type="CDD" id="cd04301">
    <property type="entry name" value="NAT_SF"/>
    <property type="match status" value="1"/>
</dbReference>
<geneLocation type="plasmid" evidence="2">
    <name>p2055-IMP</name>
</geneLocation>
<dbReference type="InterPro" id="IPR000182">
    <property type="entry name" value="GNAT_dom"/>
</dbReference>
<dbReference type="RefSeq" id="WP_172693600.1">
    <property type="nucleotide sequence ID" value="NZ_MH882484.1"/>
</dbReference>
<evidence type="ECO:0000313" key="2">
    <source>
        <dbReference type="EMBL" id="AYM50614.1"/>
    </source>
</evidence>
<evidence type="ECO:0000259" key="1">
    <source>
        <dbReference type="PROSITE" id="PS51186"/>
    </source>
</evidence>
<dbReference type="PROSITE" id="PS51186">
    <property type="entry name" value="GNAT"/>
    <property type="match status" value="1"/>
</dbReference>
<organism evidence="2">
    <name type="scientific">Providencia rettgeri</name>
    <dbReference type="NCBI Taxonomy" id="587"/>
    <lineage>
        <taxon>Bacteria</taxon>
        <taxon>Pseudomonadati</taxon>
        <taxon>Pseudomonadota</taxon>
        <taxon>Gammaproteobacteria</taxon>
        <taxon>Enterobacterales</taxon>
        <taxon>Morganellaceae</taxon>
        <taxon>Providencia</taxon>
    </lineage>
</organism>
<dbReference type="EMBL" id="MH882484">
    <property type="protein sequence ID" value="AYM50614.1"/>
    <property type="molecule type" value="Genomic_DNA"/>
</dbReference>
<sequence length="183" mass="21116">MEYSIVNIGLNDNYITQAAVVLYNVFNNLENQSWPTIDSAKMEVNECLENNNICIGMLIDNKIVGWVGLRPMYEKTWELHPLVVIDDYQNMGVGKILMNEIEKRAKEKGIIGVVLGTDDEKYKTSLSKVDLNNKNIFTEIENIKNINHHPFEFYQKCGYFIVGVIPNANGKNKPDIWMWKEIQ</sequence>
<proteinExistence type="predicted"/>
<dbReference type="SUPFAM" id="SSF55729">
    <property type="entry name" value="Acyl-CoA N-acyltransferases (Nat)"/>
    <property type="match status" value="1"/>
</dbReference>
<keyword evidence="2" id="KW-0012">Acyltransferase</keyword>
<dbReference type="GO" id="GO:0047663">
    <property type="term" value="F:aminoglycoside 6'-N-acetyltransferase activity"/>
    <property type="evidence" value="ECO:0007669"/>
    <property type="project" value="UniProtKB-EC"/>
</dbReference>
<dbReference type="InterPro" id="IPR016181">
    <property type="entry name" value="Acyl_CoA_acyltransferase"/>
</dbReference>
<feature type="domain" description="N-acetyltransferase" evidence="1">
    <location>
        <begin position="13"/>
        <end position="183"/>
    </location>
</feature>
<dbReference type="EC" id="2.3.1.82" evidence="2"/>
<keyword evidence="2" id="KW-0614">Plasmid</keyword>
<accession>A0A3G2CD79</accession>
<keyword evidence="2" id="KW-0808">Transferase</keyword>
<dbReference type="Gene3D" id="3.40.630.30">
    <property type="match status" value="1"/>
</dbReference>
<name>A0A3G2CD79_PRORE</name>
<protein>
    <submittedName>
        <fullName evidence="2">Aminoglycoside N(6')-acetyltransferase</fullName>
        <ecNumber evidence="2">2.3.1.82</ecNumber>
    </submittedName>
</protein>
<dbReference type="AlphaFoldDB" id="A0A3G2CD79"/>